<evidence type="ECO:0000313" key="3">
    <source>
        <dbReference type="Proteomes" id="UP001229421"/>
    </source>
</evidence>
<evidence type="ECO:0000313" key="2">
    <source>
        <dbReference type="EMBL" id="KAK1439652.1"/>
    </source>
</evidence>
<gene>
    <name evidence="2" type="ORF">QVD17_05472</name>
</gene>
<proteinExistence type="predicted"/>
<evidence type="ECO:0000259" key="1">
    <source>
        <dbReference type="Pfam" id="PF16455"/>
    </source>
</evidence>
<name>A0AAD8PBJ4_TARER</name>
<dbReference type="AlphaFoldDB" id="A0AAD8PBJ4"/>
<organism evidence="2 3">
    <name type="scientific">Tagetes erecta</name>
    <name type="common">African marigold</name>
    <dbReference type="NCBI Taxonomy" id="13708"/>
    <lineage>
        <taxon>Eukaryota</taxon>
        <taxon>Viridiplantae</taxon>
        <taxon>Streptophyta</taxon>
        <taxon>Embryophyta</taxon>
        <taxon>Tracheophyta</taxon>
        <taxon>Spermatophyta</taxon>
        <taxon>Magnoliopsida</taxon>
        <taxon>eudicotyledons</taxon>
        <taxon>Gunneridae</taxon>
        <taxon>Pentapetalae</taxon>
        <taxon>asterids</taxon>
        <taxon>campanulids</taxon>
        <taxon>Asterales</taxon>
        <taxon>Asteraceae</taxon>
        <taxon>Asteroideae</taxon>
        <taxon>Heliantheae alliance</taxon>
        <taxon>Tageteae</taxon>
        <taxon>Tagetes</taxon>
    </lineage>
</organism>
<accession>A0AAD8PBJ4</accession>
<dbReference type="EMBL" id="JAUHHV010000001">
    <property type="protein sequence ID" value="KAK1439652.1"/>
    <property type="molecule type" value="Genomic_DNA"/>
</dbReference>
<dbReference type="Gene3D" id="1.20.225.20">
    <property type="entry name" value="Ub domain-containing protein, DC-UbP/UBTD2, N-terminal domain"/>
    <property type="match status" value="1"/>
</dbReference>
<protein>
    <recommendedName>
        <fullName evidence="1">DC-UbP/UBTD2 N-terminal domain-containing protein</fullName>
    </recommendedName>
</protein>
<dbReference type="Proteomes" id="UP001229421">
    <property type="component" value="Unassembled WGS sequence"/>
</dbReference>
<reference evidence="2" key="1">
    <citation type="journal article" date="2023" name="bioRxiv">
        <title>Improved chromosome-level genome assembly for marigold (Tagetes erecta).</title>
        <authorList>
            <person name="Jiang F."/>
            <person name="Yuan L."/>
            <person name="Wang S."/>
            <person name="Wang H."/>
            <person name="Xu D."/>
            <person name="Wang A."/>
            <person name="Fan W."/>
        </authorList>
    </citation>
    <scope>NUCLEOTIDE SEQUENCE</scope>
    <source>
        <strain evidence="2">WSJ</strain>
        <tissue evidence="2">Leaf</tissue>
    </source>
</reference>
<comment type="caution">
    <text evidence="2">The sequence shown here is derived from an EMBL/GenBank/DDBJ whole genome shotgun (WGS) entry which is preliminary data.</text>
</comment>
<keyword evidence="3" id="KW-1185">Reference proteome</keyword>
<dbReference type="InterPro" id="IPR038169">
    <property type="entry name" value="DC-UbP/UBTD2_N_sf"/>
</dbReference>
<feature type="domain" description="DC-UbP/UBTD2 N-terminal" evidence="1">
    <location>
        <begin position="16"/>
        <end position="112"/>
    </location>
</feature>
<dbReference type="PANTHER" id="PTHR13609">
    <property type="entry name" value="UBIQUITIN DOMAIN CONTAINING 1 PROTEIN-RELATED"/>
    <property type="match status" value="1"/>
</dbReference>
<dbReference type="InterPro" id="IPR039869">
    <property type="entry name" value="UBTD1/2"/>
</dbReference>
<dbReference type="InterPro" id="IPR032752">
    <property type="entry name" value="DC-UbP/UBTD2_N"/>
</dbReference>
<sequence>MGCFGSSLNLMTGPTKKIRKPKPWEFPRPVTWSQLVQMRDEFWDSAPHHGGKKEIWDAIHAAAETDIELAQTILDSAGVIVHKPDMTVCYDETGTKYKIPRYVLSEPTNLIQLS</sequence>
<dbReference type="Pfam" id="PF16455">
    <property type="entry name" value="UBD"/>
    <property type="match status" value="1"/>
</dbReference>